<dbReference type="EMBL" id="CP002400">
    <property type="protein sequence ID" value="ADU26815.1"/>
    <property type="molecule type" value="Genomic_DNA"/>
</dbReference>
<organism evidence="1 2">
    <name type="scientific">Ethanoligenens harbinense (strain DSM 18485 / JCM 12961 / CGMCC 1.5033 / YUAN-3)</name>
    <dbReference type="NCBI Taxonomy" id="663278"/>
    <lineage>
        <taxon>Bacteria</taxon>
        <taxon>Bacillati</taxon>
        <taxon>Bacillota</taxon>
        <taxon>Clostridia</taxon>
        <taxon>Eubacteriales</taxon>
        <taxon>Oscillospiraceae</taxon>
        <taxon>Ethanoligenens</taxon>
    </lineage>
</organism>
<sequence>MSSEIELQINTLIDALRTKEQEEKRRYDAAIDIEDMAEAKEVMLDARTKIQQLRKWSESLTSVQKEIAGSYLASNRIIITPTVVSQPAIEKELEPPNAEAVPMELEQNSEDASYSSAGDYVRQKLYQLSKSGFVFSEEQLRNMQDSAWSRRILGLPHQFARIYDETKEILRQTSIAGTPRRYWVKDRFKFGDVILLIYSGWASIYLPYFDDWYDSLNKHFDKTSDERQIQELFPNSIVESQQLEETASEQVKVGFYVRTKLRDLCDTGFQPTENELHLWQDKNWSKRVLNLNYPFAKLLCEKDFLGEQTGSESSKNRYWAEAFKLGTTTILFCSQWYRPDREYFDRWYVSLKTQIENSHLIPITLSPEETSSIPDTNESAETRNPVPSGFTLLGKTYATKSWDDVLVKLCEAMILKKPYKALVIGVKQLVQSGGSPVLWLDERDNSAESYILSNGLSVAKNKASGEIKSCCERILNLCGYDRSELKIS</sequence>
<evidence type="ECO:0000313" key="1">
    <source>
        <dbReference type="EMBL" id="ADU26815.1"/>
    </source>
</evidence>
<dbReference type="HOGENOM" id="CLU_558661_0_0_9"/>
<accession>E6U5Q6</accession>
<gene>
    <name evidence="1" type="ordered locus">Ethha_1272</name>
</gene>
<dbReference type="STRING" id="663278.Ethha_1272"/>
<keyword evidence="2" id="KW-1185">Reference proteome</keyword>
<proteinExistence type="predicted"/>
<name>E6U5Q6_ETHHY</name>
<reference evidence="1 2" key="1">
    <citation type="submission" date="2010-12" db="EMBL/GenBank/DDBJ databases">
        <title>Complete sequence of Ethanoligenens harbinense YUAN-3.</title>
        <authorList>
            <person name="Lucas S."/>
            <person name="Copeland A."/>
            <person name="Lapidus A."/>
            <person name="Cheng J.-F."/>
            <person name="Bruce D."/>
            <person name="Goodwin L."/>
            <person name="Pitluck S."/>
            <person name="Chertkov O."/>
            <person name="Misra M."/>
            <person name="Detter J.C."/>
            <person name="Han C."/>
            <person name="Tapia R."/>
            <person name="Land M."/>
            <person name="Hauser L."/>
            <person name="Jeffries C."/>
            <person name="Kyrpides N."/>
            <person name="Ivanova N."/>
            <person name="Mikhailova N."/>
            <person name="Wang A."/>
            <person name="Mouttaki H."/>
            <person name="He Z."/>
            <person name="Zhou J."/>
            <person name="Hemme C.L."/>
            <person name="Woyke T."/>
        </authorList>
    </citation>
    <scope>NUCLEOTIDE SEQUENCE [LARGE SCALE GENOMIC DNA]</scope>
    <source>
        <strain evidence="2">DSM 18485 / JCM 12961 / CGMCC 1.5033 / YUAN-3</strain>
    </source>
</reference>
<dbReference type="RefSeq" id="WP_013485170.1">
    <property type="nucleotide sequence ID" value="NC_014828.1"/>
</dbReference>
<evidence type="ECO:0000313" key="2">
    <source>
        <dbReference type="Proteomes" id="UP000001551"/>
    </source>
</evidence>
<dbReference type="KEGG" id="eha:Ethha_1272"/>
<dbReference type="Proteomes" id="UP000001551">
    <property type="component" value="Chromosome"/>
</dbReference>
<protein>
    <submittedName>
        <fullName evidence="1">Uncharacterized protein</fullName>
    </submittedName>
</protein>
<dbReference type="eggNOG" id="COG2810">
    <property type="taxonomic scope" value="Bacteria"/>
</dbReference>
<dbReference type="AlphaFoldDB" id="E6U5Q6"/>